<evidence type="ECO:0000313" key="3">
    <source>
        <dbReference type="EMBL" id="OGH74458.1"/>
    </source>
</evidence>
<dbReference type="AlphaFoldDB" id="A0A1F6MSD2"/>
<proteinExistence type="predicted"/>
<dbReference type="STRING" id="1798692.A3G00_00165"/>
<comment type="caution">
    <text evidence="3">The sequence shown here is derived from an EMBL/GenBank/DDBJ whole genome shotgun (WGS) entry which is preliminary data.</text>
</comment>
<accession>A0A1F6MSD2</accession>
<gene>
    <name evidence="3" type="ORF">A3G00_00165</name>
</gene>
<evidence type="ECO:0000313" key="4">
    <source>
        <dbReference type="Proteomes" id="UP000178347"/>
    </source>
</evidence>
<dbReference type="InterPro" id="IPR025645">
    <property type="entry name" value="DUF4349"/>
</dbReference>
<dbReference type="EMBL" id="MFQN01000014">
    <property type="protein sequence ID" value="OGH74458.1"/>
    <property type="molecule type" value="Genomic_DNA"/>
</dbReference>
<dbReference type="Proteomes" id="UP000178347">
    <property type="component" value="Unassembled WGS sequence"/>
</dbReference>
<sequence>MSKSLKIISWAVGILVLIFVIITVLIIKNSYQEKVTARNSATMYESGSFGLTYGATTGLGQSSGLMAKVQEKFAGNDSGADYGAGASADSAQDMKTDRMIIKTGSLAMVVEDVKAGIAIITQYAEKNGGFVVSSNVSKQGVAPYGEITIRIPSKLFDKGVTDLKTIGEVESEQVNGQDVTEEYVDLTSQLKNLRAAEDQFLFIMKQATQINDILAVQRELTNIRGQIERIQGQMKYLEQSAKLSTISAYLSTDPDVLPAVDQQDKWKPWGQVKSAARSLLSVSKGLVNFVIWVAVYIPLWLVIGLAVWGVVKGVRWARGRRI</sequence>
<dbReference type="Pfam" id="PF14257">
    <property type="entry name" value="DUF4349"/>
    <property type="match status" value="1"/>
</dbReference>
<organism evidence="3 4">
    <name type="scientific">Candidatus Magasanikbacteria bacterium RIFCSPLOWO2_12_FULL_43_12</name>
    <dbReference type="NCBI Taxonomy" id="1798692"/>
    <lineage>
        <taxon>Bacteria</taxon>
        <taxon>Candidatus Magasanikiibacteriota</taxon>
    </lineage>
</organism>
<name>A0A1F6MSD2_9BACT</name>
<feature type="domain" description="DUF4349" evidence="2">
    <location>
        <begin position="98"/>
        <end position="311"/>
    </location>
</feature>
<keyword evidence="1" id="KW-1133">Transmembrane helix</keyword>
<feature type="transmembrane region" description="Helical" evidence="1">
    <location>
        <begin position="7"/>
        <end position="27"/>
    </location>
</feature>
<protein>
    <recommendedName>
        <fullName evidence="2">DUF4349 domain-containing protein</fullName>
    </recommendedName>
</protein>
<evidence type="ECO:0000256" key="1">
    <source>
        <dbReference type="SAM" id="Phobius"/>
    </source>
</evidence>
<keyword evidence="1" id="KW-0812">Transmembrane</keyword>
<evidence type="ECO:0000259" key="2">
    <source>
        <dbReference type="Pfam" id="PF14257"/>
    </source>
</evidence>
<keyword evidence="1" id="KW-0472">Membrane</keyword>
<feature type="transmembrane region" description="Helical" evidence="1">
    <location>
        <begin position="289"/>
        <end position="311"/>
    </location>
</feature>
<reference evidence="3 4" key="1">
    <citation type="journal article" date="2016" name="Nat. Commun.">
        <title>Thousands of microbial genomes shed light on interconnected biogeochemical processes in an aquifer system.</title>
        <authorList>
            <person name="Anantharaman K."/>
            <person name="Brown C.T."/>
            <person name="Hug L.A."/>
            <person name="Sharon I."/>
            <person name="Castelle C.J."/>
            <person name="Probst A.J."/>
            <person name="Thomas B.C."/>
            <person name="Singh A."/>
            <person name="Wilkins M.J."/>
            <person name="Karaoz U."/>
            <person name="Brodie E.L."/>
            <person name="Williams K.H."/>
            <person name="Hubbard S.S."/>
            <person name="Banfield J.F."/>
        </authorList>
    </citation>
    <scope>NUCLEOTIDE SEQUENCE [LARGE SCALE GENOMIC DNA]</scope>
</reference>